<evidence type="ECO:0000313" key="2">
    <source>
        <dbReference type="Proteomes" id="UP001056120"/>
    </source>
</evidence>
<reference evidence="2" key="1">
    <citation type="journal article" date="2022" name="Mol. Ecol. Resour.">
        <title>The genomes of chicory, endive, great burdock and yacon provide insights into Asteraceae palaeo-polyploidization history and plant inulin production.</title>
        <authorList>
            <person name="Fan W."/>
            <person name="Wang S."/>
            <person name="Wang H."/>
            <person name="Wang A."/>
            <person name="Jiang F."/>
            <person name="Liu H."/>
            <person name="Zhao H."/>
            <person name="Xu D."/>
            <person name="Zhang Y."/>
        </authorList>
    </citation>
    <scope>NUCLEOTIDE SEQUENCE [LARGE SCALE GENOMIC DNA]</scope>
    <source>
        <strain evidence="2">cv. Yunnan</strain>
    </source>
</reference>
<dbReference type="EMBL" id="CM042043">
    <property type="protein sequence ID" value="KAI3694817.1"/>
    <property type="molecule type" value="Genomic_DNA"/>
</dbReference>
<accession>A0ACB8ZAJ9</accession>
<gene>
    <name evidence="1" type="ORF">L1987_77798</name>
</gene>
<reference evidence="1 2" key="2">
    <citation type="journal article" date="2022" name="Mol. Ecol. Resour.">
        <title>The genomes of chicory, endive, great burdock and yacon provide insights into Asteraceae paleo-polyploidization history and plant inulin production.</title>
        <authorList>
            <person name="Fan W."/>
            <person name="Wang S."/>
            <person name="Wang H."/>
            <person name="Wang A."/>
            <person name="Jiang F."/>
            <person name="Liu H."/>
            <person name="Zhao H."/>
            <person name="Xu D."/>
            <person name="Zhang Y."/>
        </authorList>
    </citation>
    <scope>NUCLEOTIDE SEQUENCE [LARGE SCALE GENOMIC DNA]</scope>
    <source>
        <strain evidence="2">cv. Yunnan</strain>
        <tissue evidence="1">Leaves</tissue>
    </source>
</reference>
<sequence length="151" mass="16626">MKGSDQTTGRDSSKRKRKSASKELTREDIVEQQRYTMDVAAKNLGDLRKCKGFDISKSNTNDASSVSSSASVFSSARHVPIQQLTVKAKHPDGDKVLLASEKDLVVYIDNLKADDACDTISTITTSLAREELRARTLEGSDKCSFVEIPRK</sequence>
<proteinExistence type="predicted"/>
<comment type="caution">
    <text evidence="1">The sequence shown here is derived from an EMBL/GenBank/DDBJ whole genome shotgun (WGS) entry which is preliminary data.</text>
</comment>
<evidence type="ECO:0000313" key="1">
    <source>
        <dbReference type="EMBL" id="KAI3694817.1"/>
    </source>
</evidence>
<organism evidence="1 2">
    <name type="scientific">Smallanthus sonchifolius</name>
    <dbReference type="NCBI Taxonomy" id="185202"/>
    <lineage>
        <taxon>Eukaryota</taxon>
        <taxon>Viridiplantae</taxon>
        <taxon>Streptophyta</taxon>
        <taxon>Embryophyta</taxon>
        <taxon>Tracheophyta</taxon>
        <taxon>Spermatophyta</taxon>
        <taxon>Magnoliopsida</taxon>
        <taxon>eudicotyledons</taxon>
        <taxon>Gunneridae</taxon>
        <taxon>Pentapetalae</taxon>
        <taxon>asterids</taxon>
        <taxon>campanulids</taxon>
        <taxon>Asterales</taxon>
        <taxon>Asteraceae</taxon>
        <taxon>Asteroideae</taxon>
        <taxon>Heliantheae alliance</taxon>
        <taxon>Millerieae</taxon>
        <taxon>Smallanthus</taxon>
    </lineage>
</organism>
<dbReference type="Proteomes" id="UP001056120">
    <property type="component" value="Linkage Group LG26"/>
</dbReference>
<name>A0ACB8ZAJ9_9ASTR</name>
<protein>
    <submittedName>
        <fullName evidence="1">Uncharacterized protein</fullName>
    </submittedName>
</protein>
<keyword evidence="2" id="KW-1185">Reference proteome</keyword>